<proteinExistence type="predicted"/>
<dbReference type="OrthoDB" id="9803619at2"/>
<reference evidence="2 3" key="1">
    <citation type="submission" date="2019-11" db="EMBL/GenBank/DDBJ databases">
        <title>Genome sequence of Moorella glycerini DSM11254.</title>
        <authorList>
            <person name="Poehlein A."/>
            <person name="Boeer T."/>
            <person name="Daniel R."/>
        </authorList>
    </citation>
    <scope>NUCLEOTIDE SEQUENCE [LARGE SCALE GENOMIC DNA]</scope>
    <source>
        <strain evidence="2 3">DSM 11254</strain>
    </source>
</reference>
<dbReference type="InterPro" id="IPR045509">
    <property type="entry name" value="HD_assoc_2"/>
</dbReference>
<dbReference type="SUPFAM" id="SSF109604">
    <property type="entry name" value="HD-domain/PDEase-like"/>
    <property type="match status" value="1"/>
</dbReference>
<keyword evidence="3" id="KW-1185">Reference proteome</keyword>
<protein>
    <recommendedName>
        <fullName evidence="1">HD-associated domain-containing protein</fullName>
    </recommendedName>
</protein>
<organism evidence="2 3">
    <name type="scientific">Neomoorella glycerini</name>
    <dbReference type="NCBI Taxonomy" id="55779"/>
    <lineage>
        <taxon>Bacteria</taxon>
        <taxon>Bacillati</taxon>
        <taxon>Bacillota</taxon>
        <taxon>Clostridia</taxon>
        <taxon>Neomoorellales</taxon>
        <taxon>Neomoorellaceae</taxon>
        <taxon>Neomoorella</taxon>
    </lineage>
</organism>
<feature type="domain" description="HD-associated" evidence="1">
    <location>
        <begin position="70"/>
        <end position="179"/>
    </location>
</feature>
<evidence type="ECO:0000313" key="3">
    <source>
        <dbReference type="Proteomes" id="UP000425916"/>
    </source>
</evidence>
<sequence>MVKEVIGRIFKPTWVVKLISSQLDADRLDYLFRDSLMTGTGYGKFDLDWLLNVLRIGMVNGDYEIGLDYEKGVKVAETFIMARYSMYLQVYYHKTTRGAEVLLDRILNRAAEVVDKCQIESGDALLKLIKGENISVSEYLDLDDNVLVALIKDWAKSEDGILSDLCTRFLHRRLFKSIDISSVSGHAIAFAEKYNRAKSICRKQFPPEYYLASDSAENSPYKDYYIFPPGGEGEKDEKAREATEQIYLFPKDLNPEELSNASDVVKALRNRKYIKERLYFPAEMREKINEIFA</sequence>
<dbReference type="InterPro" id="IPR050135">
    <property type="entry name" value="dGTPase-like"/>
</dbReference>
<dbReference type="Gene3D" id="1.20.1250.30">
    <property type="match status" value="1"/>
</dbReference>
<dbReference type="RefSeq" id="WP_156273638.1">
    <property type="nucleotide sequence ID" value="NZ_CP046244.1"/>
</dbReference>
<dbReference type="AlphaFoldDB" id="A0A6I5ZTL4"/>
<name>A0A6I5ZTL4_9FIRM</name>
<dbReference type="Pfam" id="PF19276">
    <property type="entry name" value="HD_assoc_2"/>
    <property type="match status" value="1"/>
</dbReference>
<dbReference type="PANTHER" id="PTHR11373:SF4">
    <property type="entry name" value="DEOXYNUCLEOSIDE TRIPHOSPHATE TRIPHOSPHOHYDROLASE SAMHD1"/>
    <property type="match status" value="1"/>
</dbReference>
<accession>A0A6I5ZTL4</accession>
<dbReference type="PANTHER" id="PTHR11373">
    <property type="entry name" value="DEOXYNUCLEOSIDE TRIPHOSPHATE TRIPHOSPHOHYDROLASE"/>
    <property type="match status" value="1"/>
</dbReference>
<gene>
    <name evidence="2" type="ORF">MGLY_21100</name>
</gene>
<dbReference type="GO" id="GO:0008832">
    <property type="term" value="F:dGTPase activity"/>
    <property type="evidence" value="ECO:0007669"/>
    <property type="project" value="TreeGrafter"/>
</dbReference>
<dbReference type="EMBL" id="CP046244">
    <property type="protein sequence ID" value="QGP92721.1"/>
    <property type="molecule type" value="Genomic_DNA"/>
</dbReference>
<dbReference type="Proteomes" id="UP000425916">
    <property type="component" value="Chromosome"/>
</dbReference>
<evidence type="ECO:0000259" key="1">
    <source>
        <dbReference type="Pfam" id="PF19276"/>
    </source>
</evidence>
<evidence type="ECO:0000313" key="2">
    <source>
        <dbReference type="EMBL" id="QGP92721.1"/>
    </source>
</evidence>
<dbReference type="GO" id="GO:0006203">
    <property type="term" value="P:dGTP catabolic process"/>
    <property type="evidence" value="ECO:0007669"/>
    <property type="project" value="TreeGrafter"/>
</dbReference>